<dbReference type="VEuPathDB" id="FungiDB:A1O7_08691"/>
<evidence type="ECO:0000313" key="2">
    <source>
        <dbReference type="EMBL" id="EXJ55761.1"/>
    </source>
</evidence>
<dbReference type="Proteomes" id="UP000019473">
    <property type="component" value="Unassembled WGS sequence"/>
</dbReference>
<dbReference type="AlphaFoldDB" id="W9VUB1"/>
<name>W9VUB1_9EURO</name>
<accession>W9VUB1</accession>
<evidence type="ECO:0000313" key="3">
    <source>
        <dbReference type="Proteomes" id="UP000019473"/>
    </source>
</evidence>
<protein>
    <submittedName>
        <fullName evidence="2">Uncharacterized protein</fullName>
    </submittedName>
</protein>
<feature type="compositionally biased region" description="Basic residues" evidence="1">
    <location>
        <begin position="41"/>
        <end position="52"/>
    </location>
</feature>
<dbReference type="EMBL" id="AMGW01000006">
    <property type="protein sequence ID" value="EXJ55761.1"/>
    <property type="molecule type" value="Genomic_DNA"/>
</dbReference>
<reference evidence="2 3" key="1">
    <citation type="submission" date="2013-03" db="EMBL/GenBank/DDBJ databases">
        <title>The Genome Sequence of Cladophialophora yegresii CBS 114405.</title>
        <authorList>
            <consortium name="The Broad Institute Genomics Platform"/>
            <person name="Cuomo C."/>
            <person name="de Hoog S."/>
            <person name="Gorbushina A."/>
            <person name="Walker B."/>
            <person name="Young S.K."/>
            <person name="Zeng Q."/>
            <person name="Gargeya S."/>
            <person name="Fitzgerald M."/>
            <person name="Haas B."/>
            <person name="Abouelleil A."/>
            <person name="Allen A.W."/>
            <person name="Alvarado L."/>
            <person name="Arachchi H.M."/>
            <person name="Berlin A.M."/>
            <person name="Chapman S.B."/>
            <person name="Gainer-Dewar J."/>
            <person name="Goldberg J."/>
            <person name="Griggs A."/>
            <person name="Gujja S."/>
            <person name="Hansen M."/>
            <person name="Howarth C."/>
            <person name="Imamovic A."/>
            <person name="Ireland A."/>
            <person name="Larimer J."/>
            <person name="McCowan C."/>
            <person name="Murphy C."/>
            <person name="Pearson M."/>
            <person name="Poon T.W."/>
            <person name="Priest M."/>
            <person name="Roberts A."/>
            <person name="Saif S."/>
            <person name="Shea T."/>
            <person name="Sisk P."/>
            <person name="Sykes S."/>
            <person name="Wortman J."/>
            <person name="Nusbaum C."/>
            <person name="Birren B."/>
        </authorList>
    </citation>
    <scope>NUCLEOTIDE SEQUENCE [LARGE SCALE GENOMIC DNA]</scope>
    <source>
        <strain evidence="2 3">CBS 114405</strain>
    </source>
</reference>
<gene>
    <name evidence="2" type="ORF">A1O7_08691</name>
</gene>
<evidence type="ECO:0000256" key="1">
    <source>
        <dbReference type="SAM" id="MobiDB-lite"/>
    </source>
</evidence>
<keyword evidence="3" id="KW-1185">Reference proteome</keyword>
<dbReference type="RefSeq" id="XP_007760871.1">
    <property type="nucleotide sequence ID" value="XM_007762681.1"/>
</dbReference>
<comment type="caution">
    <text evidence="2">The sequence shown here is derived from an EMBL/GenBank/DDBJ whole genome shotgun (WGS) entry which is preliminary data.</text>
</comment>
<dbReference type="HOGENOM" id="CLU_2413093_0_0_1"/>
<feature type="region of interest" description="Disordered" evidence="1">
    <location>
        <begin position="29"/>
        <end position="69"/>
    </location>
</feature>
<sequence>MYWKASYQKAESERLSLLNELTQLKQERDLALQPHQDAQHSKGKTTTRKRKRDTSAHITNQKNKSHHDLDPYLECDDINLDFSNLNTPSTVC</sequence>
<dbReference type="GeneID" id="19183256"/>
<organism evidence="2 3">
    <name type="scientific">Cladophialophora yegresii CBS 114405</name>
    <dbReference type="NCBI Taxonomy" id="1182544"/>
    <lineage>
        <taxon>Eukaryota</taxon>
        <taxon>Fungi</taxon>
        <taxon>Dikarya</taxon>
        <taxon>Ascomycota</taxon>
        <taxon>Pezizomycotina</taxon>
        <taxon>Eurotiomycetes</taxon>
        <taxon>Chaetothyriomycetidae</taxon>
        <taxon>Chaetothyriales</taxon>
        <taxon>Herpotrichiellaceae</taxon>
        <taxon>Cladophialophora</taxon>
    </lineage>
</organism>
<proteinExistence type="predicted"/>